<proteinExistence type="predicted"/>
<reference evidence="1 2" key="1">
    <citation type="journal article" date="2019" name="Nat. Ecol. Evol.">
        <title>Megaphylogeny resolves global patterns of mushroom evolution.</title>
        <authorList>
            <person name="Varga T."/>
            <person name="Krizsan K."/>
            <person name="Foldi C."/>
            <person name="Dima B."/>
            <person name="Sanchez-Garcia M."/>
            <person name="Sanchez-Ramirez S."/>
            <person name="Szollosi G.J."/>
            <person name="Szarkandi J.G."/>
            <person name="Papp V."/>
            <person name="Albert L."/>
            <person name="Andreopoulos W."/>
            <person name="Angelini C."/>
            <person name="Antonin V."/>
            <person name="Barry K.W."/>
            <person name="Bougher N.L."/>
            <person name="Buchanan P."/>
            <person name="Buyck B."/>
            <person name="Bense V."/>
            <person name="Catcheside P."/>
            <person name="Chovatia M."/>
            <person name="Cooper J."/>
            <person name="Damon W."/>
            <person name="Desjardin D."/>
            <person name="Finy P."/>
            <person name="Geml J."/>
            <person name="Haridas S."/>
            <person name="Hughes K."/>
            <person name="Justo A."/>
            <person name="Karasinski D."/>
            <person name="Kautmanova I."/>
            <person name="Kiss B."/>
            <person name="Kocsube S."/>
            <person name="Kotiranta H."/>
            <person name="LaButti K.M."/>
            <person name="Lechner B.E."/>
            <person name="Liimatainen K."/>
            <person name="Lipzen A."/>
            <person name="Lukacs Z."/>
            <person name="Mihaltcheva S."/>
            <person name="Morgado L.N."/>
            <person name="Niskanen T."/>
            <person name="Noordeloos M.E."/>
            <person name="Ohm R.A."/>
            <person name="Ortiz-Santana B."/>
            <person name="Ovrebo C."/>
            <person name="Racz N."/>
            <person name="Riley R."/>
            <person name="Savchenko A."/>
            <person name="Shiryaev A."/>
            <person name="Soop K."/>
            <person name="Spirin V."/>
            <person name="Szebenyi C."/>
            <person name="Tomsovsky M."/>
            <person name="Tulloss R.E."/>
            <person name="Uehling J."/>
            <person name="Grigoriev I.V."/>
            <person name="Vagvolgyi C."/>
            <person name="Papp T."/>
            <person name="Martin F.M."/>
            <person name="Miettinen O."/>
            <person name="Hibbett D.S."/>
            <person name="Nagy L.G."/>
        </authorList>
    </citation>
    <scope>NUCLEOTIDE SEQUENCE [LARGE SCALE GENOMIC DNA]</scope>
    <source>
        <strain evidence="1 2">NL-1719</strain>
    </source>
</reference>
<sequence length="162" mass="17695">MFGSFLRSSTSVLRTATTAPTRTVLGRLPISSHYRFLSTEARAQIDKAVKSTPLVLFMKGTPDQPQCGFSRAVVNILDVYQVPPEKIKTYDVLVDAELRSGIKEYSEWPTIPQVYVNGEFVGGCDIVLGMHQSGELETLLETSNIIPTVPEPDAPATPQPAS</sequence>
<protein>
    <submittedName>
        <fullName evidence="1">GRX5-glutaredoxin</fullName>
    </submittedName>
</protein>
<name>A0ACD3AVC6_9AGAR</name>
<gene>
    <name evidence="1" type="ORF">BDN72DRAFT_820208</name>
</gene>
<evidence type="ECO:0000313" key="2">
    <source>
        <dbReference type="Proteomes" id="UP000308600"/>
    </source>
</evidence>
<organism evidence="1 2">
    <name type="scientific">Pluteus cervinus</name>
    <dbReference type="NCBI Taxonomy" id="181527"/>
    <lineage>
        <taxon>Eukaryota</taxon>
        <taxon>Fungi</taxon>
        <taxon>Dikarya</taxon>
        <taxon>Basidiomycota</taxon>
        <taxon>Agaricomycotina</taxon>
        <taxon>Agaricomycetes</taxon>
        <taxon>Agaricomycetidae</taxon>
        <taxon>Agaricales</taxon>
        <taxon>Pluteineae</taxon>
        <taxon>Pluteaceae</taxon>
        <taxon>Pluteus</taxon>
    </lineage>
</organism>
<accession>A0ACD3AVC6</accession>
<keyword evidence="2" id="KW-1185">Reference proteome</keyword>
<dbReference type="Proteomes" id="UP000308600">
    <property type="component" value="Unassembled WGS sequence"/>
</dbReference>
<evidence type="ECO:0000313" key="1">
    <source>
        <dbReference type="EMBL" id="TFK69301.1"/>
    </source>
</evidence>
<dbReference type="EMBL" id="ML208333">
    <property type="protein sequence ID" value="TFK69301.1"/>
    <property type="molecule type" value="Genomic_DNA"/>
</dbReference>